<proteinExistence type="predicted"/>
<accession>A0A4Q7L1D1</accession>
<name>A0A4Q7L1D1_9PSEU</name>
<evidence type="ECO:0000313" key="2">
    <source>
        <dbReference type="Proteomes" id="UP000294257"/>
    </source>
</evidence>
<evidence type="ECO:0000313" key="1">
    <source>
        <dbReference type="EMBL" id="RZS43328.1"/>
    </source>
</evidence>
<comment type="caution">
    <text evidence="1">The sequence shown here is derived from an EMBL/GenBank/DDBJ whole genome shotgun (WGS) entry which is preliminary data.</text>
</comment>
<gene>
    <name evidence="1" type="ORF">EV193_102307</name>
</gene>
<dbReference type="EMBL" id="SGWQ01000002">
    <property type="protein sequence ID" value="RZS43328.1"/>
    <property type="molecule type" value="Genomic_DNA"/>
</dbReference>
<keyword evidence="2" id="KW-1185">Reference proteome</keyword>
<organism evidence="1 2">
    <name type="scientific">Herbihabitans rhizosphaerae</name>
    <dbReference type="NCBI Taxonomy" id="1872711"/>
    <lineage>
        <taxon>Bacteria</taxon>
        <taxon>Bacillati</taxon>
        <taxon>Actinomycetota</taxon>
        <taxon>Actinomycetes</taxon>
        <taxon>Pseudonocardiales</taxon>
        <taxon>Pseudonocardiaceae</taxon>
        <taxon>Herbihabitans</taxon>
    </lineage>
</organism>
<reference evidence="1 2" key="1">
    <citation type="submission" date="2019-02" db="EMBL/GenBank/DDBJ databases">
        <title>Genomic Encyclopedia of Type Strains, Phase IV (KMG-IV): sequencing the most valuable type-strain genomes for metagenomic binning, comparative biology and taxonomic classification.</title>
        <authorList>
            <person name="Goeker M."/>
        </authorList>
    </citation>
    <scope>NUCLEOTIDE SEQUENCE [LARGE SCALE GENOMIC DNA]</scope>
    <source>
        <strain evidence="1 2">DSM 101727</strain>
    </source>
</reference>
<sequence length="109" mass="12552">MWWWLVESGVRDSAERWVRARAGDSLGPRPVARERPVWVRADTRTPITAPVFVRPVRARAAAVDTLVEQRVAADDQWERARNTPVLPEWPCTGNQWLVHSLPPHPKQRC</sequence>
<dbReference type="Proteomes" id="UP000294257">
    <property type="component" value="Unassembled WGS sequence"/>
</dbReference>
<dbReference type="AlphaFoldDB" id="A0A4Q7L1D1"/>
<protein>
    <submittedName>
        <fullName evidence="1">Uncharacterized protein</fullName>
    </submittedName>
</protein>